<evidence type="ECO:0000256" key="1">
    <source>
        <dbReference type="SAM" id="MobiDB-lite"/>
    </source>
</evidence>
<dbReference type="PANTHER" id="PTHR37540:SF5">
    <property type="entry name" value="TRANSCRIPTION FACTOR DOMAIN-CONTAINING PROTEIN"/>
    <property type="match status" value="1"/>
</dbReference>
<evidence type="ECO:0000313" key="2">
    <source>
        <dbReference type="EMBL" id="KAL2041304.1"/>
    </source>
</evidence>
<comment type="caution">
    <text evidence="2">The sequence shown here is derived from an EMBL/GenBank/DDBJ whole genome shotgun (WGS) entry which is preliminary data.</text>
</comment>
<feature type="region of interest" description="Disordered" evidence="1">
    <location>
        <begin position="117"/>
        <end position="161"/>
    </location>
</feature>
<dbReference type="EMBL" id="JBEFKJ010000017">
    <property type="protein sequence ID" value="KAL2041304.1"/>
    <property type="molecule type" value="Genomic_DNA"/>
</dbReference>
<dbReference type="PANTHER" id="PTHR37540">
    <property type="entry name" value="TRANSCRIPTION FACTOR (ACR-2), PUTATIVE-RELATED-RELATED"/>
    <property type="match status" value="1"/>
</dbReference>
<gene>
    <name evidence="2" type="ORF">N7G274_005686</name>
</gene>
<dbReference type="Proteomes" id="UP001590950">
    <property type="component" value="Unassembled WGS sequence"/>
</dbReference>
<reference evidence="2 3" key="1">
    <citation type="submission" date="2024-09" db="EMBL/GenBank/DDBJ databases">
        <title>Rethinking Asexuality: The Enigmatic Case of Functional Sexual Genes in Lepraria (Stereocaulaceae).</title>
        <authorList>
            <person name="Doellman M."/>
            <person name="Sun Y."/>
            <person name="Barcenas-Pena A."/>
            <person name="Lumbsch H.T."/>
            <person name="Grewe F."/>
        </authorList>
    </citation>
    <scope>NUCLEOTIDE SEQUENCE [LARGE SCALE GENOMIC DNA]</scope>
    <source>
        <strain evidence="2 3">Mercado 3170</strain>
    </source>
</reference>
<dbReference type="InterPro" id="IPR021858">
    <property type="entry name" value="Fun_TF"/>
</dbReference>
<name>A0ABR4A721_9LECA</name>
<proteinExistence type="predicted"/>
<protein>
    <submittedName>
        <fullName evidence="2">Uncharacterized protein</fullName>
    </submittedName>
</protein>
<evidence type="ECO:0000313" key="3">
    <source>
        <dbReference type="Proteomes" id="UP001590950"/>
    </source>
</evidence>
<keyword evidence="3" id="KW-1185">Reference proteome</keyword>
<accession>A0ABR4A721</accession>
<sequence>MSPRKIADGQKEVVAATSKGAGGWQFVNFSKPNQTDDEDTRRLIRVNAMLDYRRKQKCVSCHSSETRDQLDASNGQGVPTATHDLTQTAMIDHTTSSPEHLERIVPTTGIGFSSRAMTNGTDVPAFASHHPNGSDSHKEDSRGGNTRNQEDALSHPRTTLGIGMTEPVNAYPISSESKHHSFVLNYFVSMMVYESPVGVDAGIKGLDPLVKTWIPYALQDPALFLATLSFAAVHLEVSSKNLTRARILSYKMETIKVVNMNLQSSEDALSDSTIGAVAMLTALERISGSQEDLRIHMTALQRMVSMRGGLQRLGWEGVLHMFIAWQDFLAPTTVASPPQNALTAAGSPSRITLSYKSPIFSRLDASRAFCSELSNIFSRIRYITEQFTSPAPISTETQNSLSNMRTKIEDRVRSLTQYIEKPEGEMISLEYYFETLRLGALIYLEIALHPSIGPNFRFSNAKALAIQQQILSLLKRGELACVIGVQPCPLPGGITWALFTGGILAADEDEEAWWAQRIARGVRTAGIREWGEMEAQLRKIAWRNELTRESCTRLWKQVGGINRGFWN</sequence>
<dbReference type="Pfam" id="PF11951">
    <property type="entry name" value="Fungal_trans_2"/>
    <property type="match status" value="1"/>
</dbReference>
<feature type="compositionally biased region" description="Basic and acidic residues" evidence="1">
    <location>
        <begin position="135"/>
        <end position="154"/>
    </location>
</feature>
<organism evidence="2 3">
    <name type="scientific">Stereocaulon virgatum</name>
    <dbReference type="NCBI Taxonomy" id="373712"/>
    <lineage>
        <taxon>Eukaryota</taxon>
        <taxon>Fungi</taxon>
        <taxon>Dikarya</taxon>
        <taxon>Ascomycota</taxon>
        <taxon>Pezizomycotina</taxon>
        <taxon>Lecanoromycetes</taxon>
        <taxon>OSLEUM clade</taxon>
        <taxon>Lecanoromycetidae</taxon>
        <taxon>Lecanorales</taxon>
        <taxon>Lecanorineae</taxon>
        <taxon>Stereocaulaceae</taxon>
        <taxon>Stereocaulon</taxon>
    </lineage>
</organism>